<accession>A0AAE2D2A6</accession>
<evidence type="ECO:0000313" key="2">
    <source>
        <dbReference type="Proteomes" id="UP001292079"/>
    </source>
</evidence>
<dbReference type="Proteomes" id="UP001292079">
    <property type="component" value="Unassembled WGS sequence"/>
</dbReference>
<evidence type="ECO:0000313" key="1">
    <source>
        <dbReference type="EMBL" id="KAK4467830.1"/>
    </source>
</evidence>
<dbReference type="AlphaFoldDB" id="A0AAE2D2A6"/>
<protein>
    <submittedName>
        <fullName evidence="1">Uncharacterized protein</fullName>
    </submittedName>
</protein>
<sequence length="175" mass="19656">MIQANFNLSYFNHSKSFDLQSLLATGKYYIDEYGLLITPNGTRYRIPSGPPEGRKPLRLDKVLHTSNMPLLNTFNQSYETIHIELQDTNKLISNHDIKSNNHSIIQPVQLSYIESTKLLNAKTHTLNHTLSSSSSLSSTPSSSLNTILSSSLHYNSLHTIDWNVILLTLIISSIS</sequence>
<comment type="caution">
    <text evidence="1">The sequence shown here is derived from an EMBL/GenBank/DDBJ whole genome shotgun (WGS) entry which is preliminary data.</text>
</comment>
<name>A0AAE2D2A6_SCHME</name>
<keyword evidence="2" id="KW-1185">Reference proteome</keyword>
<dbReference type="EMBL" id="JALJAT010000008">
    <property type="protein sequence ID" value="KAK4467830.1"/>
    <property type="molecule type" value="Genomic_DNA"/>
</dbReference>
<gene>
    <name evidence="1" type="ORF">MN116_008753</name>
</gene>
<organism evidence="1 2">
    <name type="scientific">Schistosoma mekongi</name>
    <name type="common">Parasitic worm</name>
    <dbReference type="NCBI Taxonomy" id="38744"/>
    <lineage>
        <taxon>Eukaryota</taxon>
        <taxon>Metazoa</taxon>
        <taxon>Spiralia</taxon>
        <taxon>Lophotrochozoa</taxon>
        <taxon>Platyhelminthes</taxon>
        <taxon>Trematoda</taxon>
        <taxon>Digenea</taxon>
        <taxon>Strigeidida</taxon>
        <taxon>Schistosomatoidea</taxon>
        <taxon>Schistosomatidae</taxon>
        <taxon>Schistosoma</taxon>
    </lineage>
</organism>
<proteinExistence type="predicted"/>
<reference evidence="1" key="2">
    <citation type="journal article" date="2023" name="Infect Dis Poverty">
        <title>Chromosome-scale genome of the human blood fluke Schistosoma mekongi and its implications for public health.</title>
        <authorList>
            <person name="Zhou M."/>
            <person name="Xu L."/>
            <person name="Xu D."/>
            <person name="Chen W."/>
            <person name="Khan J."/>
            <person name="Hu Y."/>
            <person name="Huang H."/>
            <person name="Wei H."/>
            <person name="Zhang Y."/>
            <person name="Chusongsang P."/>
            <person name="Tanasarnprasert K."/>
            <person name="Hu X."/>
            <person name="Limpanont Y."/>
            <person name="Lv Z."/>
        </authorList>
    </citation>
    <scope>NUCLEOTIDE SEQUENCE</scope>
    <source>
        <strain evidence="1">LV_2022a</strain>
    </source>
</reference>
<reference evidence="1" key="1">
    <citation type="submission" date="2022-04" db="EMBL/GenBank/DDBJ databases">
        <authorList>
            <person name="Xu L."/>
            <person name="Lv Z."/>
        </authorList>
    </citation>
    <scope>NUCLEOTIDE SEQUENCE</scope>
    <source>
        <strain evidence="1">LV_2022a</strain>
    </source>
</reference>